<name>A0ABS9U4G7_9MICC</name>
<proteinExistence type="predicted"/>
<keyword evidence="2" id="KW-1185">Reference proteome</keyword>
<gene>
    <name evidence="1" type="ORF">L0M17_16420</name>
</gene>
<evidence type="ECO:0000313" key="1">
    <source>
        <dbReference type="EMBL" id="MCH6471545.1"/>
    </source>
</evidence>
<dbReference type="RefSeq" id="WP_241055402.1">
    <property type="nucleotide sequence ID" value="NZ_JAKZBV010000001.1"/>
</dbReference>
<organism evidence="1 2">
    <name type="scientific">Sinomonas terrae</name>
    <dbReference type="NCBI Taxonomy" id="2908838"/>
    <lineage>
        <taxon>Bacteria</taxon>
        <taxon>Bacillati</taxon>
        <taxon>Actinomycetota</taxon>
        <taxon>Actinomycetes</taxon>
        <taxon>Micrococcales</taxon>
        <taxon>Micrococcaceae</taxon>
        <taxon>Sinomonas</taxon>
    </lineage>
</organism>
<dbReference type="Proteomes" id="UP001202922">
    <property type="component" value="Unassembled WGS sequence"/>
</dbReference>
<sequence>MGTGSGTTGGLARPECRIYILPFVMRKVDPTYHISNLRWKIYMARRYGWHHLLRR</sequence>
<accession>A0ABS9U4G7</accession>
<evidence type="ECO:0000313" key="2">
    <source>
        <dbReference type="Proteomes" id="UP001202922"/>
    </source>
</evidence>
<reference evidence="1 2" key="1">
    <citation type="submission" date="2022-03" db="EMBL/GenBank/DDBJ databases">
        <title>Sinomonas sp. isolated from a soil.</title>
        <authorList>
            <person name="Han J."/>
            <person name="Kim D.-U."/>
        </authorList>
    </citation>
    <scope>NUCLEOTIDE SEQUENCE [LARGE SCALE GENOMIC DNA]</scope>
    <source>
        <strain evidence="1 2">5-5</strain>
    </source>
</reference>
<comment type="caution">
    <text evidence="1">The sequence shown here is derived from an EMBL/GenBank/DDBJ whole genome shotgun (WGS) entry which is preliminary data.</text>
</comment>
<dbReference type="EMBL" id="JAKZBV010000001">
    <property type="protein sequence ID" value="MCH6471545.1"/>
    <property type="molecule type" value="Genomic_DNA"/>
</dbReference>
<protein>
    <submittedName>
        <fullName evidence="1">Uncharacterized protein</fullName>
    </submittedName>
</protein>